<sequence length="258" mass="29533">MYTSFLAQRIEDVQVEMHQISLIRGAFHFSSSERASGQHQVNLGLSADENLAIFCHRLSLDMTEAGPKRASTQKVAELLLHHKPFECTEQDITDLWKTFDDVPVGFCTGLYDILPTDLINAVPYHTVVSAQCMMYEPPIPKLCPILRLTPSSKMTYQEMPHLRAVENHLSLLLYQCVISHVDDKTLLEWMTSARGKHHYQRLMVGLGELQTPDQIVLRLTVLLSYELVIGRQNEVLEPVHGSYLRDFLYFLEGHEVRN</sequence>
<accession>A0A428R1K2</accession>
<name>A0A428R1K2_9HYPO</name>
<comment type="caution">
    <text evidence="1">The sequence shown here is derived from an EMBL/GenBank/DDBJ whole genome shotgun (WGS) entry which is preliminary data.</text>
</comment>
<protein>
    <submittedName>
        <fullName evidence="1">Uncharacterized protein</fullName>
    </submittedName>
</protein>
<dbReference type="OrthoDB" id="5143345at2759"/>
<dbReference type="AlphaFoldDB" id="A0A428R1K2"/>
<dbReference type="EMBL" id="NKCI01000006">
    <property type="protein sequence ID" value="RSL71437.1"/>
    <property type="molecule type" value="Genomic_DNA"/>
</dbReference>
<evidence type="ECO:0000313" key="2">
    <source>
        <dbReference type="Proteomes" id="UP000288168"/>
    </source>
</evidence>
<dbReference type="Proteomes" id="UP000288168">
    <property type="component" value="Unassembled WGS sequence"/>
</dbReference>
<evidence type="ECO:0000313" key="1">
    <source>
        <dbReference type="EMBL" id="RSL71437.1"/>
    </source>
</evidence>
<proteinExistence type="predicted"/>
<gene>
    <name evidence="1" type="ORF">CEP54_001338</name>
</gene>
<organism evidence="1 2">
    <name type="scientific">Fusarium duplospermum</name>
    <dbReference type="NCBI Taxonomy" id="1325734"/>
    <lineage>
        <taxon>Eukaryota</taxon>
        <taxon>Fungi</taxon>
        <taxon>Dikarya</taxon>
        <taxon>Ascomycota</taxon>
        <taxon>Pezizomycotina</taxon>
        <taxon>Sordariomycetes</taxon>
        <taxon>Hypocreomycetidae</taxon>
        <taxon>Hypocreales</taxon>
        <taxon>Nectriaceae</taxon>
        <taxon>Fusarium</taxon>
        <taxon>Fusarium solani species complex</taxon>
    </lineage>
</organism>
<reference evidence="1 2" key="1">
    <citation type="submission" date="2017-06" db="EMBL/GenBank/DDBJ databases">
        <title>Comparative genomic analysis of Ambrosia Fusariam Clade fungi.</title>
        <authorList>
            <person name="Stajich J.E."/>
            <person name="Carrillo J."/>
            <person name="Kijimoto T."/>
            <person name="Eskalen A."/>
            <person name="O'Donnell K."/>
            <person name="Kasson M."/>
        </authorList>
    </citation>
    <scope>NUCLEOTIDE SEQUENCE [LARGE SCALE GENOMIC DNA]</scope>
    <source>
        <strain evidence="1 2">NRRL62584</strain>
    </source>
</reference>
<keyword evidence="2" id="KW-1185">Reference proteome</keyword>